<dbReference type="InterPro" id="IPR009061">
    <property type="entry name" value="DNA-bd_dom_put_sf"/>
</dbReference>
<proteinExistence type="predicted"/>
<accession>V8CQM3</accession>
<dbReference type="Proteomes" id="UP000018727">
    <property type="component" value="Unassembled WGS sequence"/>
</dbReference>
<keyword evidence="2" id="KW-1185">Reference proteome</keyword>
<dbReference type="HOGENOM" id="CLU_149148_0_0_10"/>
<name>V8CQM3_9BACT</name>
<gene>
    <name evidence="1" type="ORF">HMPREF1173_00344</name>
</gene>
<comment type="caution">
    <text evidence="1">The sequence shown here is derived from an EMBL/GenBank/DDBJ whole genome shotgun (WGS) entry which is preliminary data.</text>
</comment>
<evidence type="ECO:0000313" key="1">
    <source>
        <dbReference type="EMBL" id="ETD29659.1"/>
    </source>
</evidence>
<sequence length="123" mass="14073">MFVNPPTTESQTSRWNLKIMTDILSIIKGSNAHVRLEVSGEDLLAFSNDLINRAKDELTTIVEEARKERFLSKEEVKQLCGVCDATLWHWGKKNYLKPIKVGNKVRYKMSDVQKILGNHTSNI</sequence>
<dbReference type="EMBL" id="AZJH01000005">
    <property type="protein sequence ID" value="ETD29659.1"/>
    <property type="molecule type" value="Genomic_DNA"/>
</dbReference>
<dbReference type="PATRIC" id="fig|1073366.3.peg.344"/>
<dbReference type="AlphaFoldDB" id="V8CQM3"/>
<evidence type="ECO:0008006" key="3">
    <source>
        <dbReference type="Google" id="ProtNLM"/>
    </source>
</evidence>
<reference evidence="1 2" key="1">
    <citation type="submission" date="2013-10" db="EMBL/GenBank/DDBJ databases">
        <title>The Genome Sequence of Prevotella nigrescens CC14M.</title>
        <authorList>
            <consortium name="The Broad Institute Genomics Platform"/>
            <person name="Earl A."/>
            <person name="Allen-Vercoe E."/>
            <person name="Daigneault M."/>
            <person name="Young S.K."/>
            <person name="Zeng Q."/>
            <person name="Gargeya S."/>
            <person name="Fitzgerald M."/>
            <person name="Abouelleil A."/>
            <person name="Alvarado L."/>
            <person name="Chapman S.B."/>
            <person name="Gainer-Dewar J."/>
            <person name="Goldberg J."/>
            <person name="Griggs A."/>
            <person name="Gujja S."/>
            <person name="Hansen M."/>
            <person name="Howarth C."/>
            <person name="Imamovic A."/>
            <person name="Ireland A."/>
            <person name="Larimer J."/>
            <person name="McCowan C."/>
            <person name="Murphy C."/>
            <person name="Pearson M."/>
            <person name="Poon T.W."/>
            <person name="Priest M."/>
            <person name="Roberts A."/>
            <person name="Saif S."/>
            <person name="Shea T."/>
            <person name="Sykes S."/>
            <person name="Wortman J."/>
            <person name="Nusbaum C."/>
            <person name="Birren B."/>
        </authorList>
    </citation>
    <scope>NUCLEOTIDE SEQUENCE [LARGE SCALE GENOMIC DNA]</scope>
    <source>
        <strain evidence="1 2">CC14M</strain>
    </source>
</reference>
<protein>
    <recommendedName>
        <fullName evidence="3">Helix-turn-helix domain-containing protein</fullName>
    </recommendedName>
</protein>
<evidence type="ECO:0000313" key="2">
    <source>
        <dbReference type="Proteomes" id="UP000018727"/>
    </source>
</evidence>
<organism evidence="1 2">
    <name type="scientific">Prevotella nigrescens CC14M</name>
    <dbReference type="NCBI Taxonomy" id="1073366"/>
    <lineage>
        <taxon>Bacteria</taxon>
        <taxon>Pseudomonadati</taxon>
        <taxon>Bacteroidota</taxon>
        <taxon>Bacteroidia</taxon>
        <taxon>Bacteroidales</taxon>
        <taxon>Prevotellaceae</taxon>
        <taxon>Prevotella</taxon>
    </lineage>
</organism>
<dbReference type="SUPFAM" id="SSF46955">
    <property type="entry name" value="Putative DNA-binding domain"/>
    <property type="match status" value="1"/>
</dbReference>